<feature type="compositionally biased region" description="Basic and acidic residues" evidence="2">
    <location>
        <begin position="693"/>
        <end position="707"/>
    </location>
</feature>
<name>W9CRN8_SCLBF</name>
<gene>
    <name evidence="4" type="ORF">SBOR_2377</name>
</gene>
<proteinExistence type="predicted"/>
<dbReference type="EMBL" id="AYSA01000095">
    <property type="protein sequence ID" value="ESZ97254.1"/>
    <property type="molecule type" value="Genomic_DNA"/>
</dbReference>
<evidence type="ECO:0000256" key="2">
    <source>
        <dbReference type="SAM" id="MobiDB-lite"/>
    </source>
</evidence>
<dbReference type="AlphaFoldDB" id="W9CRN8"/>
<reference evidence="4 5" key="1">
    <citation type="journal article" date="2014" name="Genome Announc.">
        <title>Draft genome sequence of Sclerotinia borealis, a psychrophilic plant pathogenic fungus.</title>
        <authorList>
            <person name="Mardanov A.V."/>
            <person name="Beletsky A.V."/>
            <person name="Kadnikov V.V."/>
            <person name="Ignatov A.N."/>
            <person name="Ravin N.V."/>
        </authorList>
    </citation>
    <scope>NUCLEOTIDE SEQUENCE [LARGE SCALE GENOMIC DNA]</scope>
    <source>
        <strain evidence="5">F-4157</strain>
    </source>
</reference>
<feature type="region of interest" description="Disordered" evidence="2">
    <location>
        <begin position="1"/>
        <end position="41"/>
    </location>
</feature>
<dbReference type="InterPro" id="IPR050300">
    <property type="entry name" value="GDXG_lipolytic_enzyme"/>
</dbReference>
<sequence length="1039" mass="115560">MAPKKDKTSDPVDKDPLSDSSDLFDSSPSPQKDKFKRAPNINNDPEALAARLEPVVINLPRVVSSNLTPYLGAGIHVVNTESTGALCGLYAFIYSYSAARDLAAPAGTAVPLANNPTVQELIAFRGTQNFWDEAWRYVEAKFLTDKSKRPKTYKAKMDLTKLYIPDDPNNYEGSCLHVLLAYINKRYDTHYVLGSITQGFNVRWDPDKEIWDLAHQVATIAPEYGTGQPVVWLYNDNAQAEERSLHQSPSPVILNHWMGFSTLHRQMDRHLINITNTWFGDNVRKDVEAGVWIVTADIDGSESDQHIALSRGHFVREPPKDPAEDAPNGFTWLQRCPTFGADNSEIPGTVGLVPTDSIKRIEMNALRDAHDAAGVTAASIANKTGTKDGDDSLWLDFHIYRIIEPTSKIGRKYPDPNDAKKKFVDNFTFEDSEFLLDKRDPLKGFYPILTKLDGTSGLVKPRNLQKLEDPWGLPDRLPIESSNAKKDTIKPFEEGANVKDYTLKILKEECAARGIEPRKWGRTKPVVLATLIEHDKTAGDRLPPELPMRRVTADVAAQAGPPKYPPFFATEIVLEIGQGKDGDPALYVKDYEGRVGRINAENLTRIEGAWGVALDLTKWDKILNDIKKESKLNKLVQPVTGDKRGAGTALTTPAAKKQKTATTPVKKTPVKKATTPVKKADPVKSTPSLLFKENNEKEFEGRQDNKGSDSSLLFKRNTDHPREQIDSLDLKVDIIHPANLISISTAVLYLHGGGLTGFNRELLPPHIAQSCLLRNWPIVSADYRLMPQASAQDMLDDLISAYSFVHDNLRDILALEQGQNKKIDIILMGSSAGAYLSFLAKPYLSSPPIAVFTYYGCPTVHDPKKYFASNKTLLRETPYSELQFSLFLTSPPVIDPTPPFLPIFHPSSLLPDFSRDPAFQTLPEAELEDRSLVFLWLVQENKLPELWQGLDKGLESDAWKGFGKTIVVHGDQDELIPYYMAKEALDVIGSEDSQLFTAVGKGHAWDMSLFLGDPELKAVEEAWKALDEIVVQAKAGPPV</sequence>
<evidence type="ECO:0000259" key="3">
    <source>
        <dbReference type="Pfam" id="PF07859"/>
    </source>
</evidence>
<dbReference type="PANTHER" id="PTHR48081:SF3">
    <property type="entry name" value="ALPHA_BETA HYDROLASE FOLD-3 DOMAIN-CONTAINING PROTEIN"/>
    <property type="match status" value="1"/>
</dbReference>
<dbReference type="Gene3D" id="3.40.50.1820">
    <property type="entry name" value="alpha/beta hydrolase"/>
    <property type="match status" value="1"/>
</dbReference>
<dbReference type="HOGENOM" id="CLU_292893_0_0_1"/>
<evidence type="ECO:0000313" key="5">
    <source>
        <dbReference type="Proteomes" id="UP000019487"/>
    </source>
</evidence>
<dbReference type="STRING" id="1432307.W9CRN8"/>
<dbReference type="InterPro" id="IPR029058">
    <property type="entry name" value="AB_hydrolase_fold"/>
</dbReference>
<dbReference type="PANTHER" id="PTHR48081">
    <property type="entry name" value="AB HYDROLASE SUPERFAMILY PROTEIN C4A8.06C"/>
    <property type="match status" value="1"/>
</dbReference>
<dbReference type="OrthoDB" id="3548454at2759"/>
<feature type="compositionally biased region" description="Low complexity" evidence="2">
    <location>
        <begin position="18"/>
        <end position="30"/>
    </location>
</feature>
<feature type="compositionally biased region" description="Basic and acidic residues" evidence="2">
    <location>
        <begin position="1"/>
        <end position="17"/>
    </location>
</feature>
<keyword evidence="5" id="KW-1185">Reference proteome</keyword>
<feature type="compositionally biased region" description="Low complexity" evidence="2">
    <location>
        <begin position="648"/>
        <end position="677"/>
    </location>
</feature>
<dbReference type="Proteomes" id="UP000019487">
    <property type="component" value="Unassembled WGS sequence"/>
</dbReference>
<feature type="domain" description="Alpha/beta hydrolase fold-3" evidence="3">
    <location>
        <begin position="747"/>
        <end position="838"/>
    </location>
</feature>
<dbReference type="Pfam" id="PF07859">
    <property type="entry name" value="Abhydrolase_3"/>
    <property type="match status" value="1"/>
</dbReference>
<feature type="region of interest" description="Disordered" evidence="2">
    <location>
        <begin position="640"/>
        <end position="718"/>
    </location>
</feature>
<dbReference type="SUPFAM" id="SSF53474">
    <property type="entry name" value="alpha/beta-Hydrolases"/>
    <property type="match status" value="1"/>
</dbReference>
<dbReference type="InterPro" id="IPR013094">
    <property type="entry name" value="AB_hydrolase_3"/>
</dbReference>
<dbReference type="GO" id="GO:0016787">
    <property type="term" value="F:hydrolase activity"/>
    <property type="evidence" value="ECO:0007669"/>
    <property type="project" value="UniProtKB-KW"/>
</dbReference>
<comment type="caution">
    <text evidence="4">The sequence shown here is derived from an EMBL/GenBank/DDBJ whole genome shotgun (WGS) entry which is preliminary data.</text>
</comment>
<accession>W9CRN8</accession>
<organism evidence="4 5">
    <name type="scientific">Sclerotinia borealis (strain F-4128)</name>
    <dbReference type="NCBI Taxonomy" id="1432307"/>
    <lineage>
        <taxon>Eukaryota</taxon>
        <taxon>Fungi</taxon>
        <taxon>Dikarya</taxon>
        <taxon>Ascomycota</taxon>
        <taxon>Pezizomycotina</taxon>
        <taxon>Leotiomycetes</taxon>
        <taxon>Helotiales</taxon>
        <taxon>Sclerotiniaceae</taxon>
        <taxon>Sclerotinia</taxon>
    </lineage>
</organism>
<keyword evidence="1" id="KW-0378">Hydrolase</keyword>
<evidence type="ECO:0000256" key="1">
    <source>
        <dbReference type="ARBA" id="ARBA00022801"/>
    </source>
</evidence>
<protein>
    <recommendedName>
        <fullName evidence="3">Alpha/beta hydrolase fold-3 domain-containing protein</fullName>
    </recommendedName>
</protein>
<evidence type="ECO:0000313" key="4">
    <source>
        <dbReference type="EMBL" id="ESZ97254.1"/>
    </source>
</evidence>